<dbReference type="SUPFAM" id="SSF46689">
    <property type="entry name" value="Homeodomain-like"/>
    <property type="match status" value="1"/>
</dbReference>
<dbReference type="EMBL" id="LVHI01000009">
    <property type="protein sequence ID" value="OAK55617.1"/>
    <property type="molecule type" value="Genomic_DNA"/>
</dbReference>
<keyword evidence="2" id="KW-1185">Reference proteome</keyword>
<evidence type="ECO:0000313" key="1">
    <source>
        <dbReference type="EMBL" id="OAK55617.1"/>
    </source>
</evidence>
<organism evidence="1 2">
    <name type="scientific">Rhodococcoides kyotonense</name>
    <dbReference type="NCBI Taxonomy" id="398843"/>
    <lineage>
        <taxon>Bacteria</taxon>
        <taxon>Bacillati</taxon>
        <taxon>Actinomycetota</taxon>
        <taxon>Actinomycetes</taxon>
        <taxon>Mycobacteriales</taxon>
        <taxon>Nocardiaceae</taxon>
        <taxon>Rhodococcoides</taxon>
    </lineage>
</organism>
<dbReference type="AlphaFoldDB" id="A0A177YJ98"/>
<comment type="caution">
    <text evidence="1">The sequence shown here is derived from an EMBL/GenBank/DDBJ whole genome shotgun (WGS) entry which is preliminary data.</text>
</comment>
<reference evidence="1 2" key="1">
    <citation type="submission" date="2016-03" db="EMBL/GenBank/DDBJ databases">
        <title>Genome sequence of Rhodococcus kyotonensis KB10.</title>
        <authorList>
            <person name="Jeong H."/>
            <person name="Hong C.E."/>
            <person name="Jo S.H."/>
            <person name="Park J.M."/>
        </authorList>
    </citation>
    <scope>NUCLEOTIDE SEQUENCE [LARGE SCALE GENOMIC DNA]</scope>
    <source>
        <strain evidence="1 2">KB10</strain>
    </source>
</reference>
<evidence type="ECO:0000313" key="2">
    <source>
        <dbReference type="Proteomes" id="UP000077519"/>
    </source>
</evidence>
<protein>
    <submittedName>
        <fullName evidence="1">TetR family transcriptional regulator</fullName>
    </submittedName>
</protein>
<accession>A0A177YJ98</accession>
<dbReference type="Gene3D" id="1.10.357.10">
    <property type="entry name" value="Tetracycline Repressor, domain 2"/>
    <property type="match status" value="1"/>
</dbReference>
<dbReference type="Proteomes" id="UP000077519">
    <property type="component" value="Unassembled WGS sequence"/>
</dbReference>
<gene>
    <name evidence="1" type="ORF">A3K89_19480</name>
</gene>
<dbReference type="InterPro" id="IPR009057">
    <property type="entry name" value="Homeodomain-like_sf"/>
</dbReference>
<proteinExistence type="predicted"/>
<name>A0A177YJ98_9NOCA</name>
<dbReference type="RefSeq" id="WP_068423653.1">
    <property type="nucleotide sequence ID" value="NZ_LVHI01000009.1"/>
</dbReference>
<sequence>MSIDDRRRQRFTTLLDVGTSLLGAPEGPSVSVRAVCRAAKLTERYFYESFTDRDQFVRAVYAQVGERARAAIESAVEHAQGDARAEAPVRAFVELVLDDPAVGRVLLLAPLSEPALGGSGAALVPGFVELVRAQLTDRDADDAQLVAVGVVGALTALFAGYLDGTVTVPREKFVAHCVELVSEAGRKTGSFMP</sequence>